<dbReference type="CDD" id="cd04301">
    <property type="entry name" value="NAT_SF"/>
    <property type="match status" value="1"/>
</dbReference>
<evidence type="ECO:0000259" key="3">
    <source>
        <dbReference type="PROSITE" id="PS51186"/>
    </source>
</evidence>
<gene>
    <name evidence="4" type="ORF">HLA99_15145</name>
</gene>
<evidence type="ECO:0000313" key="4">
    <source>
        <dbReference type="EMBL" id="NNH05182.1"/>
    </source>
</evidence>
<proteinExistence type="predicted"/>
<dbReference type="InterPro" id="IPR050832">
    <property type="entry name" value="Bact_Acetyltransf"/>
</dbReference>
<dbReference type="EMBL" id="JABEMB010000035">
    <property type="protein sequence ID" value="NNH05182.1"/>
    <property type="molecule type" value="Genomic_DNA"/>
</dbReference>
<keyword evidence="1 4" id="KW-0808">Transferase</keyword>
<comment type="caution">
    <text evidence="4">The sequence shown here is derived from an EMBL/GenBank/DDBJ whole genome shotgun (WGS) entry which is preliminary data.</text>
</comment>
<keyword evidence="2" id="KW-0012">Acyltransferase</keyword>
<dbReference type="Proteomes" id="UP000543598">
    <property type="component" value="Unassembled WGS sequence"/>
</dbReference>
<name>A0A7Y2M2M4_9MICO</name>
<evidence type="ECO:0000256" key="2">
    <source>
        <dbReference type="ARBA" id="ARBA00023315"/>
    </source>
</evidence>
<dbReference type="PROSITE" id="PS51186">
    <property type="entry name" value="GNAT"/>
    <property type="match status" value="1"/>
</dbReference>
<reference evidence="4 5" key="1">
    <citation type="submission" date="2020-05" db="EMBL/GenBank/DDBJ databases">
        <title>MicrobeNet Type strains.</title>
        <authorList>
            <person name="Nicholson A.C."/>
        </authorList>
    </citation>
    <scope>NUCLEOTIDE SEQUENCE [LARGE SCALE GENOMIC DNA]</scope>
    <source>
        <strain evidence="4 5">JCM 14282</strain>
    </source>
</reference>
<dbReference type="AlphaFoldDB" id="A0A7Y2M2M4"/>
<organism evidence="4 5">
    <name type="scientific">Microbacterium ulmi</name>
    <dbReference type="NCBI Taxonomy" id="179095"/>
    <lineage>
        <taxon>Bacteria</taxon>
        <taxon>Bacillati</taxon>
        <taxon>Actinomycetota</taxon>
        <taxon>Actinomycetes</taxon>
        <taxon>Micrococcales</taxon>
        <taxon>Microbacteriaceae</taxon>
        <taxon>Microbacterium</taxon>
    </lineage>
</organism>
<protein>
    <submittedName>
        <fullName evidence="4">GNAT family N-acetyltransferase</fullName>
    </submittedName>
</protein>
<dbReference type="InterPro" id="IPR016181">
    <property type="entry name" value="Acyl_CoA_acyltransferase"/>
</dbReference>
<evidence type="ECO:0000256" key="1">
    <source>
        <dbReference type="ARBA" id="ARBA00022679"/>
    </source>
</evidence>
<accession>A0A7Y2M2M4</accession>
<dbReference type="SUPFAM" id="SSF55729">
    <property type="entry name" value="Acyl-CoA N-acyltransferases (Nat)"/>
    <property type="match status" value="1"/>
</dbReference>
<keyword evidence="5" id="KW-1185">Reference proteome</keyword>
<dbReference type="InterPro" id="IPR000182">
    <property type="entry name" value="GNAT_dom"/>
</dbReference>
<dbReference type="Gene3D" id="3.40.630.30">
    <property type="match status" value="1"/>
</dbReference>
<feature type="domain" description="N-acetyltransferase" evidence="3">
    <location>
        <begin position="4"/>
        <end position="166"/>
    </location>
</feature>
<dbReference type="PANTHER" id="PTHR43877">
    <property type="entry name" value="AMINOALKYLPHOSPHONATE N-ACETYLTRANSFERASE-RELATED-RELATED"/>
    <property type="match status" value="1"/>
</dbReference>
<dbReference type="RefSeq" id="WP_167038394.1">
    <property type="nucleotide sequence ID" value="NZ_BAAANA010000001.1"/>
</dbReference>
<evidence type="ECO:0000313" key="5">
    <source>
        <dbReference type="Proteomes" id="UP000543598"/>
    </source>
</evidence>
<sequence>MTEYVVRAATLDDAAPIARVQVQAWHEAYTGRMPQSVLDGLGVQKQTRMWERVLRGEFASPGSGVWVAEQGGEVVGFASAGACLDRDALPGRIQLYAINAVAAHHGSGVGQALLDAAIGDAAASLWVLDDNPRARAFYTRNGFALDGAVQDDDTWGEPIREVRLVRSGR</sequence>
<dbReference type="GO" id="GO:0016747">
    <property type="term" value="F:acyltransferase activity, transferring groups other than amino-acyl groups"/>
    <property type="evidence" value="ECO:0007669"/>
    <property type="project" value="InterPro"/>
</dbReference>
<dbReference type="Pfam" id="PF00583">
    <property type="entry name" value="Acetyltransf_1"/>
    <property type="match status" value="1"/>
</dbReference>